<feature type="transmembrane region" description="Helical" evidence="1">
    <location>
        <begin position="49"/>
        <end position="71"/>
    </location>
</feature>
<comment type="caution">
    <text evidence="2">The sequence shown here is derived from an EMBL/GenBank/DDBJ whole genome shotgun (WGS) entry which is preliminary data.</text>
</comment>
<feature type="transmembrane region" description="Helical" evidence="1">
    <location>
        <begin position="21"/>
        <end position="43"/>
    </location>
</feature>
<evidence type="ECO:0000256" key="1">
    <source>
        <dbReference type="SAM" id="Phobius"/>
    </source>
</evidence>
<keyword evidence="3" id="KW-1185">Reference proteome</keyword>
<reference evidence="2" key="1">
    <citation type="submission" date="2022-01" db="EMBL/GenBank/DDBJ databases">
        <authorList>
            <person name="Wang Y."/>
        </authorList>
    </citation>
    <scope>NUCLEOTIDE SEQUENCE</scope>
    <source>
        <strain evidence="2">WB101</strain>
    </source>
</reference>
<reference evidence="2" key="2">
    <citation type="submission" date="2024-05" db="EMBL/GenBank/DDBJ databases">
        <title>Rhodohalobacter halophilus gen. nov., sp. nov., a moderately halophilic member of the family Balneolaceae.</title>
        <authorList>
            <person name="Xia J."/>
        </authorList>
    </citation>
    <scope>NUCLEOTIDE SEQUENCE</scope>
    <source>
        <strain evidence="2">WB101</strain>
    </source>
</reference>
<dbReference type="RefSeq" id="WP_237855234.1">
    <property type="nucleotide sequence ID" value="NZ_JAKLWS010000022.1"/>
</dbReference>
<accession>A0ABS9KGB4</accession>
<organism evidence="2 3">
    <name type="scientific">Rhodohalobacter sulfatireducens</name>
    <dbReference type="NCBI Taxonomy" id="2911366"/>
    <lineage>
        <taxon>Bacteria</taxon>
        <taxon>Pseudomonadati</taxon>
        <taxon>Balneolota</taxon>
        <taxon>Balneolia</taxon>
        <taxon>Balneolales</taxon>
        <taxon>Balneolaceae</taxon>
        <taxon>Rhodohalobacter</taxon>
    </lineage>
</organism>
<feature type="transmembrane region" description="Helical" evidence="1">
    <location>
        <begin position="83"/>
        <end position="105"/>
    </location>
</feature>
<gene>
    <name evidence="2" type="ORF">L6773_14945</name>
</gene>
<sequence length="140" mass="15244">MKNQKTKSSDWPGRTKETTVSLAKWTISWVITVAIPAFGPTLFWGENTLINLLAILLNIGVGIGMIMANIRHLETLDELMKKIHLDAMGIALGAAVVGGIAYSMLDATNVIPFDAEIGGLVVLISLTYIATLFINVRKYK</sequence>
<proteinExistence type="predicted"/>
<dbReference type="EMBL" id="JAKLWS010000022">
    <property type="protein sequence ID" value="MCG2589876.1"/>
    <property type="molecule type" value="Genomic_DNA"/>
</dbReference>
<keyword evidence="1" id="KW-0472">Membrane</keyword>
<evidence type="ECO:0000313" key="2">
    <source>
        <dbReference type="EMBL" id="MCG2589876.1"/>
    </source>
</evidence>
<keyword evidence="1" id="KW-0812">Transmembrane</keyword>
<evidence type="ECO:0000313" key="3">
    <source>
        <dbReference type="Proteomes" id="UP001165366"/>
    </source>
</evidence>
<dbReference type="Proteomes" id="UP001165366">
    <property type="component" value="Unassembled WGS sequence"/>
</dbReference>
<protein>
    <submittedName>
        <fullName evidence="2">Uncharacterized protein</fullName>
    </submittedName>
</protein>
<name>A0ABS9KGB4_9BACT</name>
<keyword evidence="1" id="KW-1133">Transmembrane helix</keyword>
<feature type="transmembrane region" description="Helical" evidence="1">
    <location>
        <begin position="117"/>
        <end position="136"/>
    </location>
</feature>